<evidence type="ECO:0000313" key="3">
    <source>
        <dbReference type="Proteomes" id="UP000298030"/>
    </source>
</evidence>
<keyword evidence="3" id="KW-1185">Reference proteome</keyword>
<dbReference type="Proteomes" id="UP000298030">
    <property type="component" value="Unassembled WGS sequence"/>
</dbReference>
<organism evidence="2 3">
    <name type="scientific">Coprinellus micaceus</name>
    <name type="common">Glistening ink-cap mushroom</name>
    <name type="synonym">Coprinus micaceus</name>
    <dbReference type="NCBI Taxonomy" id="71717"/>
    <lineage>
        <taxon>Eukaryota</taxon>
        <taxon>Fungi</taxon>
        <taxon>Dikarya</taxon>
        <taxon>Basidiomycota</taxon>
        <taxon>Agaricomycotina</taxon>
        <taxon>Agaricomycetes</taxon>
        <taxon>Agaricomycetidae</taxon>
        <taxon>Agaricales</taxon>
        <taxon>Agaricineae</taxon>
        <taxon>Psathyrellaceae</taxon>
        <taxon>Coprinellus</taxon>
    </lineage>
</organism>
<proteinExistence type="predicted"/>
<evidence type="ECO:0000313" key="2">
    <source>
        <dbReference type="EMBL" id="TEB36971.1"/>
    </source>
</evidence>
<gene>
    <name evidence="2" type="ORF">FA13DRAFT_1787256</name>
</gene>
<feature type="region of interest" description="Disordered" evidence="1">
    <location>
        <begin position="1"/>
        <end position="20"/>
    </location>
</feature>
<sequence length="330" mass="37516">MSSNIPPMANPSLPPKLHDTIVDTLDDGEDSSSQALQHMCAASKEFIPRARPIIFRDIRILSFKSLLQLALLLDSRLCTIPTTAKSIEIRFEHPFPGRRLPPGFTNEEVTSAFGTTFYHFQSVEVAISLNIPWTFGRNLDWYYIRPYTNLRKFVASGTFIWLSDFADFLHNVRTLECLLIDASFKCSNALSPETFGRNAEVYRVPLTLKELALSPESLPLVKVDGVHYHATYFDDIIPFLEMYGGKLRHLYAWFEETTTLTDSRPFEVFADALQRVGTCLEHLELLLPSSFDDDDTRSLLAMKLGWTKQSFGTYSHQCAMLGRIERCAKA</sequence>
<dbReference type="AlphaFoldDB" id="A0A4Y7TSJ9"/>
<reference evidence="2 3" key="1">
    <citation type="journal article" date="2019" name="Nat. Ecol. Evol.">
        <title>Megaphylogeny resolves global patterns of mushroom evolution.</title>
        <authorList>
            <person name="Varga T."/>
            <person name="Krizsan K."/>
            <person name="Foldi C."/>
            <person name="Dima B."/>
            <person name="Sanchez-Garcia M."/>
            <person name="Sanchez-Ramirez S."/>
            <person name="Szollosi G.J."/>
            <person name="Szarkandi J.G."/>
            <person name="Papp V."/>
            <person name="Albert L."/>
            <person name="Andreopoulos W."/>
            <person name="Angelini C."/>
            <person name="Antonin V."/>
            <person name="Barry K.W."/>
            <person name="Bougher N.L."/>
            <person name="Buchanan P."/>
            <person name="Buyck B."/>
            <person name="Bense V."/>
            <person name="Catcheside P."/>
            <person name="Chovatia M."/>
            <person name="Cooper J."/>
            <person name="Damon W."/>
            <person name="Desjardin D."/>
            <person name="Finy P."/>
            <person name="Geml J."/>
            <person name="Haridas S."/>
            <person name="Hughes K."/>
            <person name="Justo A."/>
            <person name="Karasinski D."/>
            <person name="Kautmanova I."/>
            <person name="Kiss B."/>
            <person name="Kocsube S."/>
            <person name="Kotiranta H."/>
            <person name="LaButti K.M."/>
            <person name="Lechner B.E."/>
            <person name="Liimatainen K."/>
            <person name="Lipzen A."/>
            <person name="Lukacs Z."/>
            <person name="Mihaltcheva S."/>
            <person name="Morgado L.N."/>
            <person name="Niskanen T."/>
            <person name="Noordeloos M.E."/>
            <person name="Ohm R.A."/>
            <person name="Ortiz-Santana B."/>
            <person name="Ovrebo C."/>
            <person name="Racz N."/>
            <person name="Riley R."/>
            <person name="Savchenko A."/>
            <person name="Shiryaev A."/>
            <person name="Soop K."/>
            <person name="Spirin V."/>
            <person name="Szebenyi C."/>
            <person name="Tomsovsky M."/>
            <person name="Tulloss R.E."/>
            <person name="Uehling J."/>
            <person name="Grigoriev I.V."/>
            <person name="Vagvolgyi C."/>
            <person name="Papp T."/>
            <person name="Martin F.M."/>
            <person name="Miettinen O."/>
            <person name="Hibbett D.S."/>
            <person name="Nagy L.G."/>
        </authorList>
    </citation>
    <scope>NUCLEOTIDE SEQUENCE [LARGE SCALE GENOMIC DNA]</scope>
    <source>
        <strain evidence="2 3">FP101781</strain>
    </source>
</reference>
<dbReference type="EMBL" id="QPFP01000005">
    <property type="protein sequence ID" value="TEB36971.1"/>
    <property type="molecule type" value="Genomic_DNA"/>
</dbReference>
<evidence type="ECO:0000256" key="1">
    <source>
        <dbReference type="SAM" id="MobiDB-lite"/>
    </source>
</evidence>
<name>A0A4Y7TSJ9_COPMI</name>
<protein>
    <recommendedName>
        <fullName evidence="4">F-box domain-containing protein</fullName>
    </recommendedName>
</protein>
<comment type="caution">
    <text evidence="2">The sequence shown here is derived from an EMBL/GenBank/DDBJ whole genome shotgun (WGS) entry which is preliminary data.</text>
</comment>
<evidence type="ECO:0008006" key="4">
    <source>
        <dbReference type="Google" id="ProtNLM"/>
    </source>
</evidence>
<accession>A0A4Y7TSJ9</accession>